<organism evidence="2 3">
    <name type="scientific">Sphingobacterium suaedae</name>
    <dbReference type="NCBI Taxonomy" id="1686402"/>
    <lineage>
        <taxon>Bacteria</taxon>
        <taxon>Pseudomonadati</taxon>
        <taxon>Bacteroidota</taxon>
        <taxon>Sphingobacteriia</taxon>
        <taxon>Sphingobacteriales</taxon>
        <taxon>Sphingobacteriaceae</taxon>
        <taxon>Sphingobacterium</taxon>
    </lineage>
</organism>
<keyword evidence="1" id="KW-1133">Transmembrane helix</keyword>
<gene>
    <name evidence="2" type="ORF">ACFSR5_16015</name>
</gene>
<dbReference type="Proteomes" id="UP001597545">
    <property type="component" value="Unassembled WGS sequence"/>
</dbReference>
<proteinExistence type="predicted"/>
<evidence type="ECO:0008006" key="4">
    <source>
        <dbReference type="Google" id="ProtNLM"/>
    </source>
</evidence>
<sequence>MDGLDLLKQHWHKDNNFPQVDKEALRGMLHKSSSSIVKWIFLISILELALGIILSFSFGIDKEQHSLFYDVVYTVFDLVFYTVICYFIYSFFNSYRQIKSTNNTKVLLGTILKTRQHVDRYIRFNLYCIIFSFVFISIDEVIIQYQERTTGEFISFLLFMVILSSLFCWVFLLIVKLYYRVLYRRLVKKLTKNYEELLEIDRQEQG</sequence>
<name>A0ABW5KKI0_9SPHI</name>
<feature type="transmembrane region" description="Helical" evidence="1">
    <location>
        <begin position="157"/>
        <end position="179"/>
    </location>
</feature>
<dbReference type="EMBL" id="JBHULR010000015">
    <property type="protein sequence ID" value="MFD2549154.1"/>
    <property type="molecule type" value="Genomic_DNA"/>
</dbReference>
<keyword evidence="1" id="KW-0472">Membrane</keyword>
<keyword evidence="3" id="KW-1185">Reference proteome</keyword>
<reference evidence="3" key="1">
    <citation type="journal article" date="2019" name="Int. J. Syst. Evol. Microbiol.">
        <title>The Global Catalogue of Microorganisms (GCM) 10K type strain sequencing project: providing services to taxonomists for standard genome sequencing and annotation.</title>
        <authorList>
            <consortium name="The Broad Institute Genomics Platform"/>
            <consortium name="The Broad Institute Genome Sequencing Center for Infectious Disease"/>
            <person name="Wu L."/>
            <person name="Ma J."/>
        </authorList>
    </citation>
    <scope>NUCLEOTIDE SEQUENCE [LARGE SCALE GENOMIC DNA]</scope>
    <source>
        <strain evidence="3">KCTC 42662</strain>
    </source>
</reference>
<dbReference type="RefSeq" id="WP_380905474.1">
    <property type="nucleotide sequence ID" value="NZ_JBHUEG010000012.1"/>
</dbReference>
<feature type="transmembrane region" description="Helical" evidence="1">
    <location>
        <begin position="71"/>
        <end position="92"/>
    </location>
</feature>
<accession>A0ABW5KKI0</accession>
<evidence type="ECO:0000313" key="2">
    <source>
        <dbReference type="EMBL" id="MFD2549154.1"/>
    </source>
</evidence>
<evidence type="ECO:0000313" key="3">
    <source>
        <dbReference type="Proteomes" id="UP001597545"/>
    </source>
</evidence>
<protein>
    <recommendedName>
        <fullName evidence="4">RDD family protein</fullName>
    </recommendedName>
</protein>
<feature type="transmembrane region" description="Helical" evidence="1">
    <location>
        <begin position="124"/>
        <end position="145"/>
    </location>
</feature>
<feature type="transmembrane region" description="Helical" evidence="1">
    <location>
        <begin position="36"/>
        <end position="59"/>
    </location>
</feature>
<keyword evidence="1" id="KW-0812">Transmembrane</keyword>
<comment type="caution">
    <text evidence="2">The sequence shown here is derived from an EMBL/GenBank/DDBJ whole genome shotgun (WGS) entry which is preliminary data.</text>
</comment>
<evidence type="ECO:0000256" key="1">
    <source>
        <dbReference type="SAM" id="Phobius"/>
    </source>
</evidence>